<organism evidence="15 16">
    <name type="scientific">Phaeosphaeria nodorum (strain SN15 / ATCC MYA-4574 / FGSC 10173)</name>
    <name type="common">Glume blotch fungus</name>
    <name type="synonym">Parastagonospora nodorum</name>
    <dbReference type="NCBI Taxonomy" id="321614"/>
    <lineage>
        <taxon>Eukaryota</taxon>
        <taxon>Fungi</taxon>
        <taxon>Dikarya</taxon>
        <taxon>Ascomycota</taxon>
        <taxon>Pezizomycotina</taxon>
        <taxon>Dothideomycetes</taxon>
        <taxon>Pleosporomycetidae</taxon>
        <taxon>Pleosporales</taxon>
        <taxon>Pleosporineae</taxon>
        <taxon>Phaeosphaeriaceae</taxon>
        <taxon>Parastagonospora</taxon>
    </lineage>
</organism>
<evidence type="ECO:0000256" key="11">
    <source>
        <dbReference type="ARBA" id="ARBA00023277"/>
    </source>
</evidence>
<keyword evidence="7" id="KW-0732">Signal</keyword>
<dbReference type="PANTHER" id="PTHR42715:SF5">
    <property type="entry name" value="BETA-GLUCOSIDASE M-RELATED"/>
    <property type="match status" value="1"/>
</dbReference>
<gene>
    <name evidence="15" type="ORF">SNOG_03442</name>
</gene>
<accession>Q0UXS2</accession>
<keyword evidence="6" id="KW-0964">Secreted</keyword>
<evidence type="ECO:0000256" key="13">
    <source>
        <dbReference type="ARBA" id="ARBA00023326"/>
    </source>
</evidence>
<dbReference type="SUPFAM" id="SSF52279">
    <property type="entry name" value="Beta-D-glucan exohydrolase, C-terminal domain"/>
    <property type="match status" value="1"/>
</dbReference>
<keyword evidence="10" id="KW-0325">Glycoprotein</keyword>
<dbReference type="eggNOG" id="ENOG502QR4D">
    <property type="taxonomic scope" value="Eukaryota"/>
</dbReference>
<dbReference type="InterPro" id="IPR026891">
    <property type="entry name" value="Fn3-like"/>
</dbReference>
<dbReference type="VEuPathDB" id="FungiDB:JI435_429100"/>
<dbReference type="FunFam" id="3.40.50.1700:FF:000008">
    <property type="entry name" value="Beta-glucosidase"/>
    <property type="match status" value="1"/>
</dbReference>
<dbReference type="InterPro" id="IPR017853">
    <property type="entry name" value="GH"/>
</dbReference>
<evidence type="ECO:0000256" key="10">
    <source>
        <dbReference type="ARBA" id="ARBA00023180"/>
    </source>
</evidence>
<evidence type="ECO:0000256" key="9">
    <source>
        <dbReference type="ARBA" id="ARBA00023001"/>
    </source>
</evidence>
<evidence type="ECO:0000313" key="16">
    <source>
        <dbReference type="Proteomes" id="UP000001055"/>
    </source>
</evidence>
<evidence type="ECO:0000259" key="14">
    <source>
        <dbReference type="SMART" id="SM01217"/>
    </source>
</evidence>
<sequence>MGFTNAEFNGCNGKSGGVPRLGFPGYCLNNAENGVGGAEGVNAYPAALHVGASWNRELAYARGMHMGREFRRKGVNMALGPSIGPLGRSPKGGRCRNWEAPSNDPYLTGMLIHDTTAGMQKYVIANIKHIVGNEQEASRKYPRFLPAPNHNASISSNIDDKTMHELYLWPFMDALRAGGASVMCSYNRVNNSDACQNSKVLNGLLKQELGFQGFVVSDWFMQQSGVASALAGLDMVMPIAPYWADGNLTQMVNNGSVSMTRLNDMVTRILAPWYKIGSQSEEDGRPPGHGIPASLVQPHEFVDARSPDSKPVILQSAIEGHVLVKNVNKALPLRKPKFISIFGYDAAGQFMNTAEAAGFNLWKMGMRNALQFQNGTTFTAAALDLLFGSSLEQTTTGPEIALNGTLFTGGGSGAVVGSIDAPLDAFKRQAYDDGTYLAWDIQTPNPTVNAGSEACLVFINALGSESWDRRNLSDAYSDGIITSVASQCNNTMVVIHSVGVRLVDEWFDHPNITAVILGHLPGQDSGRALVELMYGRQSFSGRLPYTVAKQEADYGHVLDPVQPSDKTPYYPQVNFTEGVYIDYKHFIKEGIEPRFAFGYGLTYTDFEYSNLQIDVDANATSLRLPPNPEHILQGGIDSLWDEVARVRCTIENIGDVAAKEVAQLYIGIPGGPEKVLRGFEKQLLVPGERGVFEFGLTRRDLSTWNVMEQSWELQRGDYGVFVGKSVLDVPLTGRFEIGDVTQCYLASNRTLGEDAFASQGTTQNFQGQQGYLGGAISIVAWCRGVGRALLPARQARRRQRKAYRHSVPTTQFHLFPSNFAYRTRTTANKLAYDYQLCPPASSPSDQSHFDILSLVPHALLAKHHQPIMSDYVNEFDLTDFMDTPPTSPGFEQPTTSECLDQIDWENPNYKDLASVDWNALHEEIIGVVLGEPADEQLQPDDR</sequence>
<comment type="subcellular location">
    <subcellularLocation>
        <location evidence="2">Secreted</location>
    </subcellularLocation>
</comment>
<dbReference type="Gene3D" id="2.60.40.10">
    <property type="entry name" value="Immunoglobulins"/>
    <property type="match status" value="1"/>
</dbReference>
<dbReference type="GO" id="GO:0008422">
    <property type="term" value="F:beta-glucosidase activity"/>
    <property type="evidence" value="ECO:0000318"/>
    <property type="project" value="GO_Central"/>
</dbReference>
<dbReference type="SMART" id="SM01217">
    <property type="entry name" value="Fn3_like"/>
    <property type="match status" value="1"/>
</dbReference>
<dbReference type="VEuPathDB" id="FungiDB:JI435_034420"/>
<dbReference type="InterPro" id="IPR001764">
    <property type="entry name" value="Glyco_hydro_3_N"/>
</dbReference>
<dbReference type="PRINTS" id="PR00133">
    <property type="entry name" value="GLHYDRLASE3"/>
</dbReference>
<evidence type="ECO:0000313" key="15">
    <source>
        <dbReference type="EMBL" id="EAT88647.2"/>
    </source>
</evidence>
<dbReference type="RefSeq" id="XP_001794007.1">
    <property type="nucleotide sequence ID" value="XM_001793955.1"/>
</dbReference>
<dbReference type="Pfam" id="PF01915">
    <property type="entry name" value="Glyco_hydro_3_C"/>
    <property type="match status" value="1"/>
</dbReference>
<evidence type="ECO:0000256" key="6">
    <source>
        <dbReference type="ARBA" id="ARBA00022525"/>
    </source>
</evidence>
<dbReference type="STRING" id="321614.Q0UXS2"/>
<dbReference type="InterPro" id="IPR050288">
    <property type="entry name" value="Cellulose_deg_GH3"/>
</dbReference>
<dbReference type="GO" id="GO:0005576">
    <property type="term" value="C:extracellular region"/>
    <property type="evidence" value="ECO:0007669"/>
    <property type="project" value="UniProtKB-SubCell"/>
</dbReference>
<dbReference type="InterPro" id="IPR036881">
    <property type="entry name" value="Glyco_hydro_3_C_sf"/>
</dbReference>
<dbReference type="Proteomes" id="UP000001055">
    <property type="component" value="Unassembled WGS sequence"/>
</dbReference>
<evidence type="ECO:0000256" key="4">
    <source>
        <dbReference type="ARBA" id="ARBA00005336"/>
    </source>
</evidence>
<dbReference type="Pfam" id="PF14310">
    <property type="entry name" value="Fn3-like"/>
    <property type="match status" value="1"/>
</dbReference>
<name>Q0UXS2_PHANO</name>
<keyword evidence="12" id="KW-0326">Glycosidase</keyword>
<evidence type="ECO:0000256" key="5">
    <source>
        <dbReference type="ARBA" id="ARBA00012744"/>
    </source>
</evidence>
<keyword evidence="11" id="KW-0119">Carbohydrate metabolism</keyword>
<dbReference type="InterPro" id="IPR002772">
    <property type="entry name" value="Glyco_hydro_3_C"/>
</dbReference>
<evidence type="ECO:0000256" key="1">
    <source>
        <dbReference type="ARBA" id="ARBA00000448"/>
    </source>
</evidence>
<keyword evidence="13" id="KW-0624">Polysaccharide degradation</keyword>
<keyword evidence="8" id="KW-0378">Hydrolase</keyword>
<dbReference type="GeneID" id="5970870"/>
<evidence type="ECO:0000256" key="12">
    <source>
        <dbReference type="ARBA" id="ARBA00023295"/>
    </source>
</evidence>
<dbReference type="Gene3D" id="3.20.20.300">
    <property type="entry name" value="Glycoside hydrolase, family 3, N-terminal domain"/>
    <property type="match status" value="1"/>
</dbReference>
<reference evidence="16" key="1">
    <citation type="journal article" date="2007" name="Plant Cell">
        <title>Dothideomycete-plant interactions illuminated by genome sequencing and EST analysis of the wheat pathogen Stagonospora nodorum.</title>
        <authorList>
            <person name="Hane J.K."/>
            <person name="Lowe R.G."/>
            <person name="Solomon P.S."/>
            <person name="Tan K.C."/>
            <person name="Schoch C.L."/>
            <person name="Spatafora J.W."/>
            <person name="Crous P.W."/>
            <person name="Kodira C."/>
            <person name="Birren B.W."/>
            <person name="Galagan J.E."/>
            <person name="Torriani S.F."/>
            <person name="McDonald B.A."/>
            <person name="Oliver R.P."/>
        </authorList>
    </citation>
    <scope>NUCLEOTIDE SEQUENCE [LARGE SCALE GENOMIC DNA]</scope>
    <source>
        <strain evidence="16">SN15 / ATCC MYA-4574 / FGSC 10173</strain>
    </source>
</reference>
<dbReference type="Pfam" id="PF00933">
    <property type="entry name" value="Glyco_hydro_3"/>
    <property type="match status" value="1"/>
</dbReference>
<dbReference type="PANTHER" id="PTHR42715">
    <property type="entry name" value="BETA-GLUCOSIDASE"/>
    <property type="match status" value="1"/>
</dbReference>
<dbReference type="AlphaFoldDB" id="Q0UXS2"/>
<dbReference type="KEGG" id="pno:SNOG_03442"/>
<dbReference type="HOGENOM" id="CLU_004542_2_1_1"/>
<protein>
    <recommendedName>
        <fullName evidence="5">beta-glucosidase</fullName>
        <ecNumber evidence="5">3.2.1.21</ecNumber>
    </recommendedName>
</protein>
<keyword evidence="9" id="KW-0136">Cellulose degradation</keyword>
<comment type="catalytic activity">
    <reaction evidence="1">
        <text>Hydrolysis of terminal, non-reducing beta-D-glucosyl residues with release of beta-D-glucose.</text>
        <dbReference type="EC" id="3.2.1.21"/>
    </reaction>
</comment>
<comment type="pathway">
    <text evidence="3">Glycan metabolism; cellulose degradation.</text>
</comment>
<dbReference type="FunFam" id="3.20.20.300:FF:000043">
    <property type="entry name" value="Glycoside hydrolase family 3 protein"/>
    <property type="match status" value="1"/>
</dbReference>
<evidence type="ECO:0000256" key="7">
    <source>
        <dbReference type="ARBA" id="ARBA00022729"/>
    </source>
</evidence>
<dbReference type="EC" id="3.2.1.21" evidence="5"/>
<proteinExistence type="inferred from homology"/>
<dbReference type="InParanoid" id="Q0UXS2"/>
<dbReference type="GO" id="GO:0009251">
    <property type="term" value="P:glucan catabolic process"/>
    <property type="evidence" value="ECO:0000318"/>
    <property type="project" value="GO_Central"/>
</dbReference>
<evidence type="ECO:0000256" key="8">
    <source>
        <dbReference type="ARBA" id="ARBA00022801"/>
    </source>
</evidence>
<evidence type="ECO:0000256" key="3">
    <source>
        <dbReference type="ARBA" id="ARBA00004987"/>
    </source>
</evidence>
<dbReference type="GO" id="GO:0030245">
    <property type="term" value="P:cellulose catabolic process"/>
    <property type="evidence" value="ECO:0007669"/>
    <property type="project" value="UniProtKB-KW"/>
</dbReference>
<comment type="similarity">
    <text evidence="4">Belongs to the glycosyl hydrolase 3 family.</text>
</comment>
<dbReference type="Gene3D" id="3.40.50.1700">
    <property type="entry name" value="Glycoside hydrolase family 3 C-terminal domain"/>
    <property type="match status" value="1"/>
</dbReference>
<dbReference type="InterPro" id="IPR036962">
    <property type="entry name" value="Glyco_hydro_3_N_sf"/>
</dbReference>
<dbReference type="EMBL" id="CH445329">
    <property type="protein sequence ID" value="EAT88647.2"/>
    <property type="molecule type" value="Genomic_DNA"/>
</dbReference>
<feature type="domain" description="Fibronectin type III-like" evidence="14">
    <location>
        <begin position="660"/>
        <end position="726"/>
    </location>
</feature>
<dbReference type="InterPro" id="IPR013783">
    <property type="entry name" value="Ig-like_fold"/>
</dbReference>
<evidence type="ECO:0000256" key="2">
    <source>
        <dbReference type="ARBA" id="ARBA00004613"/>
    </source>
</evidence>
<dbReference type="SUPFAM" id="SSF51445">
    <property type="entry name" value="(Trans)glycosidases"/>
    <property type="match status" value="1"/>
</dbReference>